<dbReference type="Gene3D" id="3.40.50.300">
    <property type="entry name" value="P-loop containing nucleotide triphosphate hydrolases"/>
    <property type="match status" value="1"/>
</dbReference>
<dbReference type="GO" id="GO:0016020">
    <property type="term" value="C:membrane"/>
    <property type="evidence" value="ECO:0007669"/>
    <property type="project" value="InterPro"/>
</dbReference>
<feature type="domain" description="ABC transporter" evidence="10">
    <location>
        <begin position="4"/>
        <end position="231"/>
    </location>
</feature>
<dbReference type="PROSITE" id="PS00211">
    <property type="entry name" value="ABC_TRANSPORTER_1"/>
    <property type="match status" value="1"/>
</dbReference>
<evidence type="ECO:0000259" key="11">
    <source>
        <dbReference type="PROSITE" id="PS51866"/>
    </source>
</evidence>
<dbReference type="SUPFAM" id="SSF52540">
    <property type="entry name" value="P-loop containing nucleoside triphosphate hydrolases"/>
    <property type="match status" value="1"/>
</dbReference>
<evidence type="ECO:0000256" key="2">
    <source>
        <dbReference type="ARBA" id="ARBA00022475"/>
    </source>
</evidence>
<evidence type="ECO:0000313" key="13">
    <source>
        <dbReference type="Proteomes" id="UP000004931"/>
    </source>
</evidence>
<keyword evidence="1" id="KW-0813">Transport</keyword>
<dbReference type="Proteomes" id="UP000004931">
    <property type="component" value="Unassembled WGS sequence"/>
</dbReference>
<dbReference type="EMBL" id="AAVT01000001">
    <property type="protein sequence ID" value="EAW32563.1"/>
    <property type="molecule type" value="Genomic_DNA"/>
</dbReference>
<evidence type="ECO:0000259" key="10">
    <source>
        <dbReference type="PROSITE" id="PS50893"/>
    </source>
</evidence>
<dbReference type="InterPro" id="IPR005116">
    <property type="entry name" value="Transp-assoc_OB_typ1"/>
</dbReference>
<keyword evidence="3 9" id="KW-0500">Molybdenum</keyword>
<dbReference type="eggNOG" id="COG4148">
    <property type="taxonomic scope" value="Bacteria"/>
</dbReference>
<dbReference type="GO" id="GO:0005524">
    <property type="term" value="F:ATP binding"/>
    <property type="evidence" value="ECO:0007669"/>
    <property type="project" value="UniProtKB-KW"/>
</dbReference>
<dbReference type="InterPro" id="IPR003439">
    <property type="entry name" value="ABC_transporter-like_ATP-bd"/>
</dbReference>
<dbReference type="InterPro" id="IPR008995">
    <property type="entry name" value="Mo/tungstate-bd_C_term_dom"/>
</dbReference>
<gene>
    <name evidence="12" type="ORF">GP2143_14946</name>
</gene>
<evidence type="ECO:0000313" key="12">
    <source>
        <dbReference type="EMBL" id="EAW32563.1"/>
    </source>
</evidence>
<dbReference type="PROSITE" id="PS50893">
    <property type="entry name" value="ABC_TRANSPORTER_2"/>
    <property type="match status" value="1"/>
</dbReference>
<evidence type="ECO:0000256" key="4">
    <source>
        <dbReference type="ARBA" id="ARBA00022519"/>
    </source>
</evidence>
<keyword evidence="7" id="KW-1278">Translocase</keyword>
<dbReference type="OrthoDB" id="9802264at2"/>
<evidence type="ECO:0000256" key="9">
    <source>
        <dbReference type="PROSITE-ProRule" id="PRU01213"/>
    </source>
</evidence>
<dbReference type="InterPro" id="IPR027417">
    <property type="entry name" value="P-loop_NTPase"/>
</dbReference>
<evidence type="ECO:0000256" key="8">
    <source>
        <dbReference type="ARBA" id="ARBA00023136"/>
    </source>
</evidence>
<dbReference type="InterPro" id="IPR050334">
    <property type="entry name" value="Molybdenum_import_ModC"/>
</dbReference>
<dbReference type="STRING" id="247633.GP2143_14946"/>
<dbReference type="Pfam" id="PF00005">
    <property type="entry name" value="ABC_tran"/>
    <property type="match status" value="1"/>
</dbReference>
<comment type="caution">
    <text evidence="12">The sequence shown here is derived from an EMBL/GenBank/DDBJ whole genome shotgun (WGS) entry which is preliminary data.</text>
</comment>
<dbReference type="AlphaFoldDB" id="A0Y8V9"/>
<dbReference type="GO" id="GO:0015098">
    <property type="term" value="F:molybdate ion transmembrane transporter activity"/>
    <property type="evidence" value="ECO:0007669"/>
    <property type="project" value="InterPro"/>
</dbReference>
<keyword evidence="4" id="KW-0997">Cell inner membrane</keyword>
<reference evidence="12 13" key="1">
    <citation type="journal article" date="2010" name="J. Bacteriol.">
        <title>Genome sequence of the oligotrophic marine Gammaproteobacterium HTCC2143, isolated from the Oregon Coast.</title>
        <authorList>
            <person name="Oh H.M."/>
            <person name="Kang I."/>
            <person name="Ferriera S."/>
            <person name="Giovannoni S.J."/>
            <person name="Cho J.C."/>
        </authorList>
    </citation>
    <scope>NUCLEOTIDE SEQUENCE [LARGE SCALE GENOMIC DNA]</scope>
    <source>
        <strain evidence="12 13">HTCC2143</strain>
    </source>
</reference>
<keyword evidence="6 12" id="KW-0067">ATP-binding</keyword>
<sequence>MSLLVSLELQRKAFHISVQTALDSNGVTAIYGHSGAGKTTFLRWLAGLEKNTVGNLVFNNEVWQDENTFLPTQQRQIAYVFQDARLFPHLSVLGNLQYAYQRRFNDNGPLLEHVCEWLDMSHLLENNVTTLSGGEQQRVAIARALLSSPRLILMDEPLESLDQQSKEHILQHLEKLHQQLSAPILYVSHNLEEVNRLADHLLVLQQGKVIAQGSMLELSSRTDLSLSHEDNAASIIVATVDRHDEHYQLSELVVDDDLRVFLTAIDHDINTAVRLRIPARDVSITLEQPKNSSILNILPCVIDEIEIQKSGATHARVLVRLHFANQYLLARLTRKSVDRLKLHSGQKVFAQIKTVALLNEHRY</sequence>
<keyword evidence="13" id="KW-1185">Reference proteome</keyword>
<evidence type="ECO:0000256" key="3">
    <source>
        <dbReference type="ARBA" id="ARBA00022505"/>
    </source>
</evidence>
<keyword evidence="5" id="KW-0547">Nucleotide-binding</keyword>
<dbReference type="Pfam" id="PF03459">
    <property type="entry name" value="TOBE"/>
    <property type="match status" value="1"/>
</dbReference>
<evidence type="ECO:0000256" key="5">
    <source>
        <dbReference type="ARBA" id="ARBA00022741"/>
    </source>
</evidence>
<dbReference type="PANTHER" id="PTHR43514">
    <property type="entry name" value="ABC TRANSPORTER I FAMILY MEMBER 10"/>
    <property type="match status" value="1"/>
</dbReference>
<evidence type="ECO:0000256" key="1">
    <source>
        <dbReference type="ARBA" id="ARBA00022448"/>
    </source>
</evidence>
<proteinExistence type="predicted"/>
<organism evidence="12 13">
    <name type="scientific">marine gamma proteobacterium HTCC2143</name>
    <dbReference type="NCBI Taxonomy" id="247633"/>
    <lineage>
        <taxon>Bacteria</taxon>
        <taxon>Pseudomonadati</taxon>
        <taxon>Pseudomonadota</taxon>
        <taxon>Gammaproteobacteria</taxon>
        <taxon>Cellvibrionales</taxon>
        <taxon>Spongiibacteraceae</taxon>
        <taxon>BD1-7 clade</taxon>
    </lineage>
</organism>
<evidence type="ECO:0000256" key="6">
    <source>
        <dbReference type="ARBA" id="ARBA00022840"/>
    </source>
</evidence>
<dbReference type="PROSITE" id="PS51866">
    <property type="entry name" value="MOP"/>
    <property type="match status" value="1"/>
</dbReference>
<dbReference type="SUPFAM" id="SSF50331">
    <property type="entry name" value="MOP-like"/>
    <property type="match status" value="1"/>
</dbReference>
<dbReference type="InterPro" id="IPR011868">
    <property type="entry name" value="ModC_ABC_ATP-bd"/>
</dbReference>
<name>A0Y8V9_9GAMM</name>
<dbReference type="GO" id="GO:0140359">
    <property type="term" value="F:ABC-type transporter activity"/>
    <property type="evidence" value="ECO:0007669"/>
    <property type="project" value="InterPro"/>
</dbReference>
<dbReference type="InterPro" id="IPR003593">
    <property type="entry name" value="AAA+_ATPase"/>
</dbReference>
<keyword evidence="8" id="KW-0472">Membrane</keyword>
<dbReference type="Gene3D" id="2.40.50.100">
    <property type="match status" value="1"/>
</dbReference>
<feature type="domain" description="Mop" evidence="11">
    <location>
        <begin position="291"/>
        <end position="361"/>
    </location>
</feature>
<dbReference type="NCBIfam" id="TIGR02142">
    <property type="entry name" value="modC_ABC"/>
    <property type="match status" value="1"/>
</dbReference>
<dbReference type="GO" id="GO:0016887">
    <property type="term" value="F:ATP hydrolysis activity"/>
    <property type="evidence" value="ECO:0007669"/>
    <property type="project" value="InterPro"/>
</dbReference>
<dbReference type="SMART" id="SM00382">
    <property type="entry name" value="AAA"/>
    <property type="match status" value="1"/>
</dbReference>
<keyword evidence="2" id="KW-1003">Cell membrane</keyword>
<accession>A0Y8V9</accession>
<dbReference type="InterPro" id="IPR017871">
    <property type="entry name" value="ABC_transporter-like_CS"/>
</dbReference>
<dbReference type="InterPro" id="IPR004606">
    <property type="entry name" value="Mop_domain"/>
</dbReference>
<dbReference type="PANTHER" id="PTHR43514:SF10">
    <property type="entry name" value="MOLYBDENUM IMPORT ATP-BINDING PROTEIN MODC 2"/>
    <property type="match status" value="1"/>
</dbReference>
<protein>
    <submittedName>
        <fullName evidence="12">Molybdate ABC transporter, ATP-binding protein</fullName>
    </submittedName>
</protein>
<evidence type="ECO:0000256" key="7">
    <source>
        <dbReference type="ARBA" id="ARBA00022967"/>
    </source>
</evidence>